<reference evidence="5 6" key="1">
    <citation type="submission" date="2017-09" db="EMBL/GenBank/DDBJ databases">
        <title>WGS assembly of Aquilegia coerulea Goldsmith.</title>
        <authorList>
            <person name="Hodges S."/>
            <person name="Kramer E."/>
            <person name="Nordborg M."/>
            <person name="Tomkins J."/>
            <person name="Borevitz J."/>
            <person name="Derieg N."/>
            <person name="Yan J."/>
            <person name="Mihaltcheva S."/>
            <person name="Hayes R.D."/>
            <person name="Rokhsar D."/>
        </authorList>
    </citation>
    <scope>NUCLEOTIDE SEQUENCE [LARGE SCALE GENOMIC DNA]</scope>
    <source>
        <strain evidence="6">cv. Goldsmith</strain>
    </source>
</reference>
<keyword evidence="6" id="KW-1185">Reference proteome</keyword>
<dbReference type="STRING" id="218851.A0A2G5CAB7"/>
<feature type="compositionally biased region" description="Polar residues" evidence="4">
    <location>
        <begin position="58"/>
        <end position="67"/>
    </location>
</feature>
<feature type="region of interest" description="Disordered" evidence="4">
    <location>
        <begin position="178"/>
        <end position="202"/>
    </location>
</feature>
<dbReference type="InterPro" id="IPR043452">
    <property type="entry name" value="BZIP46-like"/>
</dbReference>
<dbReference type="PANTHER" id="PTHR22952">
    <property type="entry name" value="CAMP-RESPONSE ELEMENT BINDING PROTEIN-RELATED"/>
    <property type="match status" value="1"/>
</dbReference>
<protein>
    <recommendedName>
        <fullName evidence="7">BZIP domain-containing protein</fullName>
    </recommendedName>
</protein>
<evidence type="ECO:0000256" key="4">
    <source>
        <dbReference type="SAM" id="MobiDB-lite"/>
    </source>
</evidence>
<proteinExistence type="predicted"/>
<dbReference type="OrthoDB" id="644067at2759"/>
<evidence type="ECO:0000256" key="2">
    <source>
        <dbReference type="ARBA" id="ARBA00023125"/>
    </source>
</evidence>
<keyword evidence="2" id="KW-0238">DNA-binding</keyword>
<organism evidence="5 6">
    <name type="scientific">Aquilegia coerulea</name>
    <name type="common">Rocky mountain columbine</name>
    <dbReference type="NCBI Taxonomy" id="218851"/>
    <lineage>
        <taxon>Eukaryota</taxon>
        <taxon>Viridiplantae</taxon>
        <taxon>Streptophyta</taxon>
        <taxon>Embryophyta</taxon>
        <taxon>Tracheophyta</taxon>
        <taxon>Spermatophyta</taxon>
        <taxon>Magnoliopsida</taxon>
        <taxon>Ranunculales</taxon>
        <taxon>Ranunculaceae</taxon>
        <taxon>Thalictroideae</taxon>
        <taxon>Aquilegia</taxon>
    </lineage>
</organism>
<evidence type="ECO:0000256" key="1">
    <source>
        <dbReference type="ARBA" id="ARBA00004123"/>
    </source>
</evidence>
<comment type="subcellular location">
    <subcellularLocation>
        <location evidence="1">Nucleus</location>
    </subcellularLocation>
</comment>
<dbReference type="InParanoid" id="A0A2G5CAB7"/>
<dbReference type="EMBL" id="KZ305092">
    <property type="protein sequence ID" value="PIA27807.1"/>
    <property type="molecule type" value="Genomic_DNA"/>
</dbReference>
<dbReference type="GO" id="GO:0003677">
    <property type="term" value="F:DNA binding"/>
    <property type="evidence" value="ECO:0007669"/>
    <property type="project" value="UniProtKB-KW"/>
</dbReference>
<evidence type="ECO:0000313" key="5">
    <source>
        <dbReference type="EMBL" id="PIA27807.1"/>
    </source>
</evidence>
<name>A0A2G5CAB7_AQUCA</name>
<gene>
    <name evidence="5" type="ORF">AQUCO_07500022v1</name>
</gene>
<dbReference type="GO" id="GO:0005634">
    <property type="term" value="C:nucleus"/>
    <property type="evidence" value="ECO:0007669"/>
    <property type="project" value="UniProtKB-SubCell"/>
</dbReference>
<dbReference type="FunCoup" id="A0A2G5CAB7">
    <property type="interactions" value="250"/>
</dbReference>
<evidence type="ECO:0000313" key="6">
    <source>
        <dbReference type="Proteomes" id="UP000230069"/>
    </source>
</evidence>
<dbReference type="PANTHER" id="PTHR22952:SF433">
    <property type="entry name" value="PROTEIN FD"/>
    <property type="match status" value="1"/>
</dbReference>
<dbReference type="GO" id="GO:0045893">
    <property type="term" value="P:positive regulation of DNA-templated transcription"/>
    <property type="evidence" value="ECO:0007669"/>
    <property type="project" value="InterPro"/>
</dbReference>
<dbReference type="GO" id="GO:0003700">
    <property type="term" value="F:DNA-binding transcription factor activity"/>
    <property type="evidence" value="ECO:0007669"/>
    <property type="project" value="InterPro"/>
</dbReference>
<evidence type="ECO:0008006" key="7">
    <source>
        <dbReference type="Google" id="ProtNLM"/>
    </source>
</evidence>
<dbReference type="Proteomes" id="UP000230069">
    <property type="component" value="Unassembled WGS sequence"/>
</dbReference>
<keyword evidence="3" id="KW-0539">Nucleus</keyword>
<sequence>MWSSRGEEIFNNTRTNNRRRSSTSSSSSYQSQSPFLATPPFQIPSSRKAMEEVWKDINPSSSLQQQSTREEQGTVPLPPSTNTCHHHPHHKTSLRGINLQEFLARPFSREPPSSLGYCTTSSIDQFGHFGSAPQPPPTYLCLNTDPSQLPLVNHSNDAASSFVESLNNPFDAFASSSEFSPFGKKRGSESEDNTGDTRHKRMIKNRESAAPYIFNKVDHLSKENERILRQQQELIKAVAAAQQAKKRTLQRTSTAPF</sequence>
<feature type="region of interest" description="Disordered" evidence="4">
    <location>
        <begin position="1"/>
        <end position="92"/>
    </location>
</feature>
<dbReference type="AlphaFoldDB" id="A0A2G5CAB7"/>
<evidence type="ECO:0000256" key="3">
    <source>
        <dbReference type="ARBA" id="ARBA00023242"/>
    </source>
</evidence>
<accession>A0A2G5CAB7</accession>